<organism evidence="15 16">
    <name type="scientific">Velocimicrobium porci</name>
    <dbReference type="NCBI Taxonomy" id="2606634"/>
    <lineage>
        <taxon>Bacteria</taxon>
        <taxon>Bacillati</taxon>
        <taxon>Bacillota</taxon>
        <taxon>Clostridia</taxon>
        <taxon>Lachnospirales</taxon>
        <taxon>Lachnospiraceae</taxon>
        <taxon>Velocimicrobium</taxon>
    </lineage>
</organism>
<sequence>MYKLAPSILSADFSKLGEEVEEIVNAGADYLHIDVMDGIFVPSISFGMPVMKSLRKRTDCFFDVHLMIEEPIRYMNEFKEAGADGITVHAESCKHLNRTVQAIKELGLKAAVALNPATSLSCLDYILEDLDMVLIMTVNPGFGGQKLIENTYEKVRKLREIIDGKGLKADIQVDGGITLQNVERMMDSGANIFVAGTSVFKGDKQKNVKAFKEVFANANGGHEGR</sequence>
<feature type="binding site" evidence="14">
    <location>
        <position position="176"/>
    </location>
    <ligand>
        <name>substrate</name>
    </ligand>
</feature>
<feature type="binding site" evidence="10 13">
    <location>
        <position position="34"/>
    </location>
    <ligand>
        <name>a divalent metal cation</name>
        <dbReference type="ChEBI" id="CHEBI:60240"/>
    </ligand>
</feature>
<comment type="cofactor">
    <cofactor evidence="4">
        <name>Zn(2+)</name>
        <dbReference type="ChEBI" id="CHEBI:29105"/>
    </cofactor>
</comment>
<evidence type="ECO:0000256" key="10">
    <source>
        <dbReference type="HAMAP-Rule" id="MF_02227"/>
    </source>
</evidence>
<feature type="binding site" evidence="10">
    <location>
        <begin position="174"/>
        <end position="176"/>
    </location>
    <ligand>
        <name>substrate</name>
    </ligand>
</feature>
<dbReference type="GO" id="GO:0004750">
    <property type="term" value="F:D-ribulose-phosphate 3-epimerase activity"/>
    <property type="evidence" value="ECO:0007669"/>
    <property type="project" value="UniProtKB-UniRule"/>
</dbReference>
<dbReference type="SUPFAM" id="SSF51366">
    <property type="entry name" value="Ribulose-phoshate binding barrel"/>
    <property type="match status" value="1"/>
</dbReference>
<evidence type="ECO:0000256" key="5">
    <source>
        <dbReference type="ARBA" id="ARBA00001954"/>
    </source>
</evidence>
<keyword evidence="10 11" id="KW-0119">Carbohydrate metabolism</keyword>
<comment type="caution">
    <text evidence="10">Lacks conserved residue(s) required for the propagation of feature annotation.</text>
</comment>
<comment type="cofactor">
    <cofactor evidence="10 13">
        <name>a divalent metal cation</name>
        <dbReference type="ChEBI" id="CHEBI:60240"/>
    </cofactor>
    <text evidence="10 13">Binds 1 divalent metal cation per subunit.</text>
</comment>
<dbReference type="InterPro" id="IPR013785">
    <property type="entry name" value="Aldolase_TIM"/>
</dbReference>
<dbReference type="InterPro" id="IPR011060">
    <property type="entry name" value="RibuloseP-bd_barrel"/>
</dbReference>
<feature type="binding site" evidence="10 14">
    <location>
        <begin position="141"/>
        <end position="144"/>
    </location>
    <ligand>
        <name>substrate</name>
    </ligand>
</feature>
<evidence type="ECO:0000313" key="15">
    <source>
        <dbReference type="EMBL" id="MSS63045.1"/>
    </source>
</evidence>
<comment type="cofactor">
    <cofactor evidence="5">
        <name>Fe(2+)</name>
        <dbReference type="ChEBI" id="CHEBI:29033"/>
    </cofactor>
</comment>
<comment type="function">
    <text evidence="10">Catalyzes the reversible epimerization of D-ribulose 5-phosphate to D-xylulose 5-phosphate.</text>
</comment>
<comment type="pathway">
    <text evidence="10">Carbohydrate degradation.</text>
</comment>
<dbReference type="NCBIfam" id="NF004076">
    <property type="entry name" value="PRK05581.1-4"/>
    <property type="match status" value="1"/>
</dbReference>
<keyword evidence="13" id="KW-0170">Cobalt</keyword>
<keyword evidence="8 10" id="KW-0479">Metal-binding</keyword>
<comment type="similarity">
    <text evidence="6 10 11">Belongs to the ribulose-phosphate 3-epimerase family.</text>
</comment>
<dbReference type="PANTHER" id="PTHR11749">
    <property type="entry name" value="RIBULOSE-5-PHOSPHATE-3-EPIMERASE"/>
    <property type="match status" value="1"/>
</dbReference>
<dbReference type="GO" id="GO:0006098">
    <property type="term" value="P:pentose-phosphate shunt"/>
    <property type="evidence" value="ECO:0007669"/>
    <property type="project" value="UniProtKB-UniRule"/>
</dbReference>
<evidence type="ECO:0000313" key="16">
    <source>
        <dbReference type="Proteomes" id="UP000482209"/>
    </source>
</evidence>
<dbReference type="Pfam" id="PF00834">
    <property type="entry name" value="Ribul_P_3_epim"/>
    <property type="match status" value="1"/>
</dbReference>
<evidence type="ECO:0000256" key="1">
    <source>
        <dbReference type="ARBA" id="ARBA00001782"/>
    </source>
</evidence>
<feature type="binding site" evidence="10 13">
    <location>
        <position position="32"/>
    </location>
    <ligand>
        <name>a divalent metal cation</name>
        <dbReference type="ChEBI" id="CHEBI:60240"/>
    </ligand>
</feature>
<dbReference type="RefSeq" id="WP_154517588.1">
    <property type="nucleotide sequence ID" value="NZ_VUMT01000004.1"/>
</dbReference>
<proteinExistence type="inferred from homology"/>
<dbReference type="PIRSF" id="PIRSF001461">
    <property type="entry name" value="RPE"/>
    <property type="match status" value="1"/>
</dbReference>
<dbReference type="GO" id="GO:0019323">
    <property type="term" value="P:pentose catabolic process"/>
    <property type="evidence" value="ECO:0007669"/>
    <property type="project" value="UniProtKB-UniRule"/>
</dbReference>
<dbReference type="FunFam" id="3.20.20.70:FF:000004">
    <property type="entry name" value="Ribulose-phosphate 3-epimerase"/>
    <property type="match status" value="1"/>
</dbReference>
<evidence type="ECO:0000256" key="7">
    <source>
        <dbReference type="ARBA" id="ARBA00013188"/>
    </source>
</evidence>
<evidence type="ECO:0000256" key="6">
    <source>
        <dbReference type="ARBA" id="ARBA00009541"/>
    </source>
</evidence>
<dbReference type="InterPro" id="IPR000056">
    <property type="entry name" value="Ribul_P_3_epim-like"/>
</dbReference>
<dbReference type="EMBL" id="VUMT01000004">
    <property type="protein sequence ID" value="MSS63045.1"/>
    <property type="molecule type" value="Genomic_DNA"/>
</dbReference>
<keyword evidence="9 10" id="KW-0413">Isomerase</keyword>
<keyword evidence="13" id="KW-0862">Zinc</keyword>
<evidence type="ECO:0000256" key="12">
    <source>
        <dbReference type="PIRSR" id="PIRSR001461-1"/>
    </source>
</evidence>
<dbReference type="HAMAP" id="MF_02227">
    <property type="entry name" value="RPE"/>
    <property type="match status" value="1"/>
</dbReference>
<dbReference type="EC" id="5.1.3.1" evidence="7 10"/>
<accession>A0A6L5XW49</accession>
<feature type="binding site" evidence="10 13">
    <location>
        <position position="65"/>
    </location>
    <ligand>
        <name>a divalent metal cation</name>
        <dbReference type="ChEBI" id="CHEBI:60240"/>
    </ligand>
</feature>
<dbReference type="AlphaFoldDB" id="A0A6L5XW49"/>
<feature type="active site" description="Proton donor" evidence="10 12">
    <location>
        <position position="174"/>
    </location>
</feature>
<evidence type="ECO:0000256" key="8">
    <source>
        <dbReference type="ARBA" id="ARBA00022723"/>
    </source>
</evidence>
<comment type="cofactor">
    <cofactor evidence="2">
        <name>Mn(2+)</name>
        <dbReference type="ChEBI" id="CHEBI:29035"/>
    </cofactor>
</comment>
<evidence type="ECO:0000256" key="11">
    <source>
        <dbReference type="PIRNR" id="PIRNR001461"/>
    </source>
</evidence>
<gene>
    <name evidence="10" type="primary">rpe</name>
    <name evidence="15" type="ORF">FYJ58_04025</name>
</gene>
<comment type="cofactor">
    <cofactor evidence="3">
        <name>Co(2+)</name>
        <dbReference type="ChEBI" id="CHEBI:48828"/>
    </cofactor>
</comment>
<feature type="binding site" evidence="14">
    <location>
        <begin position="196"/>
        <end position="197"/>
    </location>
    <ligand>
        <name>substrate</name>
    </ligand>
</feature>
<dbReference type="Gene3D" id="3.20.20.70">
    <property type="entry name" value="Aldolase class I"/>
    <property type="match status" value="1"/>
</dbReference>
<reference evidence="15 16" key="1">
    <citation type="submission" date="2019-08" db="EMBL/GenBank/DDBJ databases">
        <title>In-depth cultivation of the pig gut microbiome towards novel bacterial diversity and tailored functional studies.</title>
        <authorList>
            <person name="Wylensek D."/>
            <person name="Hitch T.C.A."/>
            <person name="Clavel T."/>
        </authorList>
    </citation>
    <scope>NUCLEOTIDE SEQUENCE [LARGE SCALE GENOMIC DNA]</scope>
    <source>
        <strain evidence="15 16">WCA-693-APC-MOT-I</strain>
    </source>
</reference>
<dbReference type="GO" id="GO:0046872">
    <property type="term" value="F:metal ion binding"/>
    <property type="evidence" value="ECO:0007669"/>
    <property type="project" value="UniProtKB-UniRule"/>
</dbReference>
<keyword evidence="13" id="KW-0464">Manganese</keyword>
<feature type="binding site" evidence="10 14">
    <location>
        <position position="65"/>
    </location>
    <ligand>
        <name>substrate</name>
    </ligand>
</feature>
<feature type="binding site" evidence="10 13">
    <location>
        <position position="174"/>
    </location>
    <ligand>
        <name>a divalent metal cation</name>
        <dbReference type="ChEBI" id="CHEBI:60240"/>
    </ligand>
</feature>
<evidence type="ECO:0000256" key="4">
    <source>
        <dbReference type="ARBA" id="ARBA00001947"/>
    </source>
</evidence>
<keyword evidence="16" id="KW-1185">Reference proteome</keyword>
<dbReference type="InterPro" id="IPR026019">
    <property type="entry name" value="Ribul_P_3_epim"/>
</dbReference>
<evidence type="ECO:0000256" key="14">
    <source>
        <dbReference type="PIRSR" id="PIRSR001461-3"/>
    </source>
</evidence>
<evidence type="ECO:0000256" key="2">
    <source>
        <dbReference type="ARBA" id="ARBA00001936"/>
    </source>
</evidence>
<comment type="caution">
    <text evidence="15">The sequence shown here is derived from an EMBL/GenBank/DDBJ whole genome shotgun (WGS) entry which is preliminary data.</text>
</comment>
<dbReference type="NCBIfam" id="TIGR01163">
    <property type="entry name" value="rpe"/>
    <property type="match status" value="1"/>
</dbReference>
<feature type="active site" description="Proton acceptor" evidence="10 12">
    <location>
        <position position="34"/>
    </location>
</feature>
<dbReference type="CDD" id="cd00429">
    <property type="entry name" value="RPE"/>
    <property type="match status" value="1"/>
</dbReference>
<evidence type="ECO:0000256" key="13">
    <source>
        <dbReference type="PIRSR" id="PIRSR001461-2"/>
    </source>
</evidence>
<evidence type="ECO:0000256" key="3">
    <source>
        <dbReference type="ARBA" id="ARBA00001941"/>
    </source>
</evidence>
<protein>
    <recommendedName>
        <fullName evidence="7 10">Ribulose-phosphate 3-epimerase</fullName>
        <ecNumber evidence="7 10">5.1.3.1</ecNumber>
    </recommendedName>
</protein>
<comment type="catalytic activity">
    <reaction evidence="1 10 11">
        <text>D-ribulose 5-phosphate = D-xylulose 5-phosphate</text>
        <dbReference type="Rhea" id="RHEA:13677"/>
        <dbReference type="ChEBI" id="CHEBI:57737"/>
        <dbReference type="ChEBI" id="CHEBI:58121"/>
        <dbReference type="EC" id="5.1.3.1"/>
    </reaction>
</comment>
<dbReference type="Proteomes" id="UP000482209">
    <property type="component" value="Unassembled WGS sequence"/>
</dbReference>
<evidence type="ECO:0000256" key="9">
    <source>
        <dbReference type="ARBA" id="ARBA00023235"/>
    </source>
</evidence>
<name>A0A6L5XW49_9FIRM</name>
<dbReference type="GO" id="GO:0005737">
    <property type="term" value="C:cytoplasm"/>
    <property type="evidence" value="ECO:0007669"/>
    <property type="project" value="UniProtKB-ARBA"/>
</dbReference>
<feature type="binding site" evidence="10 14">
    <location>
        <position position="7"/>
    </location>
    <ligand>
        <name>substrate</name>
    </ligand>
</feature>